<dbReference type="EMBL" id="VWPL01000007">
    <property type="protein sequence ID" value="KAA5602461.1"/>
    <property type="molecule type" value="Genomic_DNA"/>
</dbReference>
<evidence type="ECO:0000313" key="2">
    <source>
        <dbReference type="EMBL" id="KAA5602461.1"/>
    </source>
</evidence>
<accession>A0A5M6I2N2</accession>
<reference evidence="2 3" key="1">
    <citation type="submission" date="2019-09" db="EMBL/GenBank/DDBJ databases">
        <title>Draft Whole-Genome sequence of Blastochloris sulfoviridis DSM 729.</title>
        <authorList>
            <person name="Meyer T.E."/>
            <person name="Kyndt J.A."/>
        </authorList>
    </citation>
    <scope>NUCLEOTIDE SEQUENCE [LARGE SCALE GENOMIC DNA]</scope>
    <source>
        <strain evidence="2 3">DSM 729</strain>
    </source>
</reference>
<dbReference type="Pfam" id="PF14384">
    <property type="entry name" value="BrnA_antitoxin"/>
    <property type="match status" value="1"/>
</dbReference>
<evidence type="ECO:0000313" key="3">
    <source>
        <dbReference type="Proteomes" id="UP000323886"/>
    </source>
</evidence>
<name>A0A5M6I2N2_9HYPH</name>
<dbReference type="AlphaFoldDB" id="A0A5M6I2N2"/>
<proteinExistence type="predicted"/>
<sequence>MTDAEIAALMADDPDWQEAQSIDWSKAEVVVPANKVPISIRLDPDVLDFFKAAGPGYQKRINAVLRAYMRAQTSKPARSAGTPARAPKPKPKTGT</sequence>
<keyword evidence="3" id="KW-1185">Reference proteome</keyword>
<dbReference type="Proteomes" id="UP000323886">
    <property type="component" value="Unassembled WGS sequence"/>
</dbReference>
<gene>
    <name evidence="2" type="ORF">F1193_05605</name>
</gene>
<organism evidence="2 3">
    <name type="scientific">Blastochloris sulfoviridis</name>
    <dbReference type="NCBI Taxonomy" id="50712"/>
    <lineage>
        <taxon>Bacteria</taxon>
        <taxon>Pseudomonadati</taxon>
        <taxon>Pseudomonadota</taxon>
        <taxon>Alphaproteobacteria</taxon>
        <taxon>Hyphomicrobiales</taxon>
        <taxon>Blastochloridaceae</taxon>
        <taxon>Blastochloris</taxon>
    </lineage>
</organism>
<dbReference type="InterPro" id="IPR025528">
    <property type="entry name" value="BrnA_antitoxin"/>
</dbReference>
<dbReference type="OrthoDB" id="361944at2"/>
<comment type="caution">
    <text evidence="2">The sequence shown here is derived from an EMBL/GenBank/DDBJ whole genome shotgun (WGS) entry which is preliminary data.</text>
</comment>
<evidence type="ECO:0000256" key="1">
    <source>
        <dbReference type="SAM" id="MobiDB-lite"/>
    </source>
</evidence>
<feature type="region of interest" description="Disordered" evidence="1">
    <location>
        <begin position="72"/>
        <end position="95"/>
    </location>
</feature>
<protein>
    <submittedName>
        <fullName evidence="2">BrnA antitoxin family protein</fullName>
    </submittedName>
</protein>